<dbReference type="PANTHER" id="PTHR34220">
    <property type="entry name" value="SENSOR HISTIDINE KINASE YPDA"/>
    <property type="match status" value="1"/>
</dbReference>
<protein>
    <submittedName>
        <fullName evidence="4">Histidine kinase</fullName>
    </submittedName>
</protein>
<keyword evidence="4" id="KW-0808">Transferase</keyword>
<feature type="domain" description="Signal transduction histidine kinase internal region" evidence="3">
    <location>
        <begin position="163"/>
        <end position="242"/>
    </location>
</feature>
<reference evidence="4 5" key="1">
    <citation type="submission" date="2020-12" db="EMBL/GenBank/DDBJ databases">
        <title>Bacterial novel species Pedobacter sp. SD-b isolated from soil.</title>
        <authorList>
            <person name="Jung H.-Y."/>
        </authorList>
    </citation>
    <scope>NUCLEOTIDE SEQUENCE [LARGE SCALE GENOMIC DNA]</scope>
    <source>
        <strain evidence="4 5">SD-b</strain>
    </source>
</reference>
<sequence>MLGIKDFFKCFLNGFKLGLIVALVLVVFYLVSTNKIQWTYIGVTFMYSVSIATSISFLIKMVDNYRAKYIPKNIYFIWGLYYSAALVGMTIATEACTFILKIFVLHTSYAVFSEPKQLLINLLISLVVTTIVGVYQGQRANLEVQLKKKELDIVKLNQMKTQAELQSLQSRINPHFLYNSLNSIASLIHIDADRAEDMTLKLSKLFRYSINTQNENLTSVKEEVEIAKTYLDIEKVRFGDRINFTMDIADDTLNILIPRFILQPLIENALKHGLKDKIEAGELTLVIFKQEKEIVLMVSDNGKPFPEELNAGYGLQSTYEKLQLLYGDRYALLISNEPEKLIKITIPNV</sequence>
<dbReference type="InterPro" id="IPR050640">
    <property type="entry name" value="Bact_2-comp_sensor_kinase"/>
</dbReference>
<evidence type="ECO:0000313" key="4">
    <source>
        <dbReference type="EMBL" id="MBK0383762.1"/>
    </source>
</evidence>
<evidence type="ECO:0000256" key="2">
    <source>
        <dbReference type="SAM" id="Phobius"/>
    </source>
</evidence>
<evidence type="ECO:0000313" key="5">
    <source>
        <dbReference type="Proteomes" id="UP000660024"/>
    </source>
</evidence>
<keyword evidence="5" id="KW-1185">Reference proteome</keyword>
<feature type="transmembrane region" description="Helical" evidence="2">
    <location>
        <begin position="80"/>
        <end position="106"/>
    </location>
</feature>
<feature type="transmembrane region" description="Helical" evidence="2">
    <location>
        <begin position="12"/>
        <end position="32"/>
    </location>
</feature>
<feature type="coiled-coil region" evidence="1">
    <location>
        <begin position="139"/>
        <end position="166"/>
    </location>
</feature>
<dbReference type="PANTHER" id="PTHR34220:SF7">
    <property type="entry name" value="SENSOR HISTIDINE KINASE YPDA"/>
    <property type="match status" value="1"/>
</dbReference>
<feature type="transmembrane region" description="Helical" evidence="2">
    <location>
        <begin position="118"/>
        <end position="137"/>
    </location>
</feature>
<proteinExistence type="predicted"/>
<dbReference type="RefSeq" id="WP_200586845.1">
    <property type="nucleotide sequence ID" value="NZ_JAEHFY010000017.1"/>
</dbReference>
<dbReference type="InterPro" id="IPR010559">
    <property type="entry name" value="Sig_transdc_His_kin_internal"/>
</dbReference>
<comment type="caution">
    <text evidence="4">The sequence shown here is derived from an EMBL/GenBank/DDBJ whole genome shotgun (WGS) entry which is preliminary data.</text>
</comment>
<evidence type="ECO:0000256" key="1">
    <source>
        <dbReference type="SAM" id="Coils"/>
    </source>
</evidence>
<dbReference type="InterPro" id="IPR036890">
    <property type="entry name" value="HATPase_C_sf"/>
</dbReference>
<evidence type="ECO:0000259" key="3">
    <source>
        <dbReference type="Pfam" id="PF06580"/>
    </source>
</evidence>
<dbReference type="SUPFAM" id="SSF55874">
    <property type="entry name" value="ATPase domain of HSP90 chaperone/DNA topoisomerase II/histidine kinase"/>
    <property type="match status" value="1"/>
</dbReference>
<dbReference type="EMBL" id="JAEHFY010000017">
    <property type="protein sequence ID" value="MBK0383762.1"/>
    <property type="molecule type" value="Genomic_DNA"/>
</dbReference>
<dbReference type="Pfam" id="PF06580">
    <property type="entry name" value="His_kinase"/>
    <property type="match status" value="1"/>
</dbReference>
<organism evidence="4 5">
    <name type="scientific">Pedobacter segetis</name>
    <dbReference type="NCBI Taxonomy" id="2793069"/>
    <lineage>
        <taxon>Bacteria</taxon>
        <taxon>Pseudomonadati</taxon>
        <taxon>Bacteroidota</taxon>
        <taxon>Sphingobacteriia</taxon>
        <taxon>Sphingobacteriales</taxon>
        <taxon>Sphingobacteriaceae</taxon>
        <taxon>Pedobacter</taxon>
    </lineage>
</organism>
<accession>A0ABS1BLI6</accession>
<dbReference type="Gene3D" id="3.30.565.10">
    <property type="entry name" value="Histidine kinase-like ATPase, C-terminal domain"/>
    <property type="match status" value="1"/>
</dbReference>
<name>A0ABS1BLI6_9SPHI</name>
<keyword evidence="2" id="KW-0812">Transmembrane</keyword>
<keyword evidence="1" id="KW-0175">Coiled coil</keyword>
<feature type="transmembrane region" description="Helical" evidence="2">
    <location>
        <begin position="38"/>
        <end position="59"/>
    </location>
</feature>
<keyword evidence="4" id="KW-0418">Kinase</keyword>
<dbReference type="Proteomes" id="UP000660024">
    <property type="component" value="Unassembled WGS sequence"/>
</dbReference>
<dbReference type="GO" id="GO:0016301">
    <property type="term" value="F:kinase activity"/>
    <property type="evidence" value="ECO:0007669"/>
    <property type="project" value="UniProtKB-KW"/>
</dbReference>
<keyword evidence="2" id="KW-1133">Transmembrane helix</keyword>
<keyword evidence="2" id="KW-0472">Membrane</keyword>
<gene>
    <name evidence="4" type="ORF">I5M32_12405</name>
</gene>